<dbReference type="Gene3D" id="1.20.1280.50">
    <property type="match status" value="1"/>
</dbReference>
<dbReference type="PANTHER" id="PTHR46300">
    <property type="entry name" value="P450, PUTATIVE (EUROFUNG)-RELATED-RELATED"/>
    <property type="match status" value="1"/>
</dbReference>
<dbReference type="GO" id="GO:0004497">
    <property type="term" value="F:monooxygenase activity"/>
    <property type="evidence" value="ECO:0007669"/>
    <property type="project" value="UniProtKB-KW"/>
</dbReference>
<evidence type="ECO:0000256" key="5">
    <source>
        <dbReference type="ARBA" id="ARBA00022723"/>
    </source>
</evidence>
<feature type="compositionally biased region" description="Polar residues" evidence="10">
    <location>
        <begin position="344"/>
        <end position="353"/>
    </location>
</feature>
<dbReference type="AlphaFoldDB" id="A0A8K0UHX6"/>
<protein>
    <submittedName>
        <fullName evidence="12">Cytochrome P450</fullName>
    </submittedName>
</protein>
<evidence type="ECO:0000256" key="7">
    <source>
        <dbReference type="ARBA" id="ARBA00023004"/>
    </source>
</evidence>
<organism evidence="12 13">
    <name type="scientific">Cristinia sonorae</name>
    <dbReference type="NCBI Taxonomy" id="1940300"/>
    <lineage>
        <taxon>Eukaryota</taxon>
        <taxon>Fungi</taxon>
        <taxon>Dikarya</taxon>
        <taxon>Basidiomycota</taxon>
        <taxon>Agaricomycotina</taxon>
        <taxon>Agaricomycetes</taxon>
        <taxon>Agaricomycetidae</taxon>
        <taxon>Agaricales</taxon>
        <taxon>Pleurotineae</taxon>
        <taxon>Stephanosporaceae</taxon>
        <taxon>Cristinia</taxon>
    </lineage>
</organism>
<comment type="cofactor">
    <cofactor evidence="1 9">
        <name>heme</name>
        <dbReference type="ChEBI" id="CHEBI:30413"/>
    </cofactor>
</comment>
<evidence type="ECO:0000256" key="1">
    <source>
        <dbReference type="ARBA" id="ARBA00001971"/>
    </source>
</evidence>
<feature type="region of interest" description="Disordered" evidence="10">
    <location>
        <begin position="333"/>
        <end position="359"/>
    </location>
</feature>
<evidence type="ECO:0000313" key="13">
    <source>
        <dbReference type="Proteomes" id="UP000813824"/>
    </source>
</evidence>
<gene>
    <name evidence="12" type="ORF">BXZ70DRAFT_1011306</name>
</gene>
<dbReference type="Gene3D" id="1.10.630.10">
    <property type="entry name" value="Cytochrome P450"/>
    <property type="match status" value="1"/>
</dbReference>
<keyword evidence="5 9" id="KW-0479">Metal-binding</keyword>
<dbReference type="GO" id="GO:0005506">
    <property type="term" value="F:iron ion binding"/>
    <property type="evidence" value="ECO:0007669"/>
    <property type="project" value="InterPro"/>
</dbReference>
<dbReference type="SUPFAM" id="SSF81383">
    <property type="entry name" value="F-box domain"/>
    <property type="match status" value="1"/>
</dbReference>
<evidence type="ECO:0000313" key="12">
    <source>
        <dbReference type="EMBL" id="KAH8091049.1"/>
    </source>
</evidence>
<dbReference type="Pfam" id="PF00067">
    <property type="entry name" value="p450"/>
    <property type="match status" value="1"/>
</dbReference>
<keyword evidence="8" id="KW-0503">Monooxygenase</keyword>
<dbReference type="PROSITE" id="PS50181">
    <property type="entry name" value="FBOX"/>
    <property type="match status" value="1"/>
</dbReference>
<keyword evidence="7 9" id="KW-0408">Iron</keyword>
<dbReference type="PRINTS" id="PR00463">
    <property type="entry name" value="EP450I"/>
</dbReference>
<evidence type="ECO:0000256" key="4">
    <source>
        <dbReference type="ARBA" id="ARBA00022617"/>
    </source>
</evidence>
<evidence type="ECO:0000256" key="2">
    <source>
        <dbReference type="ARBA" id="ARBA00005179"/>
    </source>
</evidence>
<sequence>MSSSACFSSIPVELLYHIFRYISVSDIVNVLSVSSFYRPLVADETIWRDLCSRYGVHDLTSLRIHDPNRSYFTVYTQLLHAYGPLLGLWASDNPFQGNVIEFRVVTESREVGWEGIVGEVWRFPSFERMPMQPDYYEFLRIGFPTPSDGVEVEESSMSLRFTQVIHSNSGTFHNTTSLYQVSPSCLHLNAPHKQAFYLCDGPPYKSHKPSLHPRFPPPALKDLWYDPARLPRLTPHYTRLTDLQKFLRKVRWNILTMNDEHILYFAPANRGTTPQPASITIVPPYAEEELYDSLLSPQRDSSVIDIREEVPKAFTKSGARSFVGHYFSLPNVPRPPCIQEPSEETTNPDNQPSTHEDPDFRSLEGLWLGAYSSDGTTVLYLKWNQGSDELEAWKVTGGYSVPRGALSWTVHNSRPIFPCPPGTDESSAVSLVVEMGIKLESLDRERVLLFEGTGVIADEGFMEESRLAPPISVAIIGQDEIRIRWAYGHIIIVDSDIIFLDLPMRPVVILGSAKAASDLLEKKAHLYSDRVQSIMVKLMNWDIGVGMMPYTPRWRAHRRMFHQQFHGGVADKFRPIQRQYTREFLSWVLQEPANMRDHVRRLITAIIVSATYGKRITSMEDEYVTMVQTAVEGVNKAAIPGAFWIEFMPFLRYIPSWVPGTTSKRVAEWYKPYVIDMKEKPFLEVKTAVDAGSAPQSVTRTLIENISKNYGGTTDADVYEEIAKNVTSTAYAAGADTTRSACLSFLLATALFPEVQTRAQAELDRVVGPSRLPEYEDFAQMPYLQAIVLETMRWMAVTPLSIPHAVIEEDVYEGYRIPKGSMIIPNVWAMSHDEKDYPDPEIFKPERFLNADGNIDPTVRDPTTLAFGFGRRICLGRHFSNNTLSIFIASVLHVFNINAGVDASGEPVVLSTEMEGGLVALSRPEHSMYIALCFWPNTKR</sequence>
<evidence type="ECO:0000256" key="3">
    <source>
        <dbReference type="ARBA" id="ARBA00010617"/>
    </source>
</evidence>
<dbReference type="InterPro" id="IPR001810">
    <property type="entry name" value="F-box_dom"/>
</dbReference>
<dbReference type="SUPFAM" id="SSF48264">
    <property type="entry name" value="Cytochrome P450"/>
    <property type="match status" value="1"/>
</dbReference>
<keyword evidence="4 9" id="KW-0349">Heme</keyword>
<dbReference type="Pfam" id="PF12937">
    <property type="entry name" value="F-box-like"/>
    <property type="match status" value="1"/>
</dbReference>
<evidence type="ECO:0000259" key="11">
    <source>
        <dbReference type="PROSITE" id="PS50181"/>
    </source>
</evidence>
<evidence type="ECO:0000256" key="8">
    <source>
        <dbReference type="ARBA" id="ARBA00023033"/>
    </source>
</evidence>
<dbReference type="PANTHER" id="PTHR46300:SF7">
    <property type="entry name" value="P450, PUTATIVE (EUROFUNG)-RELATED"/>
    <property type="match status" value="1"/>
</dbReference>
<dbReference type="EMBL" id="JAEVFJ010000037">
    <property type="protein sequence ID" value="KAH8091049.1"/>
    <property type="molecule type" value="Genomic_DNA"/>
</dbReference>
<dbReference type="InterPro" id="IPR017972">
    <property type="entry name" value="Cyt_P450_CS"/>
</dbReference>
<dbReference type="Pfam" id="PF12014">
    <property type="entry name" value="Cyclin_D1_bind"/>
    <property type="match status" value="1"/>
</dbReference>
<proteinExistence type="inferred from homology"/>
<dbReference type="InterPro" id="IPR050364">
    <property type="entry name" value="Cytochrome_P450_fung"/>
</dbReference>
<keyword evidence="13" id="KW-1185">Reference proteome</keyword>
<dbReference type="InterPro" id="IPR036396">
    <property type="entry name" value="Cyt_P450_sf"/>
</dbReference>
<accession>A0A8K0UHX6</accession>
<dbReference type="InterPro" id="IPR036047">
    <property type="entry name" value="F-box-like_dom_sf"/>
</dbReference>
<evidence type="ECO:0000256" key="10">
    <source>
        <dbReference type="SAM" id="MobiDB-lite"/>
    </source>
</evidence>
<dbReference type="InterPro" id="IPR002401">
    <property type="entry name" value="Cyt_P450_E_grp-I"/>
</dbReference>
<comment type="caution">
    <text evidence="12">The sequence shown here is derived from an EMBL/GenBank/DDBJ whole genome shotgun (WGS) entry which is preliminary data.</text>
</comment>
<dbReference type="GO" id="GO:0016705">
    <property type="term" value="F:oxidoreductase activity, acting on paired donors, with incorporation or reduction of molecular oxygen"/>
    <property type="evidence" value="ECO:0007669"/>
    <property type="project" value="InterPro"/>
</dbReference>
<name>A0A8K0UHX6_9AGAR</name>
<evidence type="ECO:0000256" key="6">
    <source>
        <dbReference type="ARBA" id="ARBA00023002"/>
    </source>
</evidence>
<dbReference type="Proteomes" id="UP000813824">
    <property type="component" value="Unassembled WGS sequence"/>
</dbReference>
<dbReference type="InterPro" id="IPR001128">
    <property type="entry name" value="Cyt_P450"/>
</dbReference>
<feature type="binding site" description="axial binding residue" evidence="9">
    <location>
        <position position="874"/>
    </location>
    <ligand>
        <name>heme</name>
        <dbReference type="ChEBI" id="CHEBI:30413"/>
    </ligand>
    <ligandPart>
        <name>Fe</name>
        <dbReference type="ChEBI" id="CHEBI:18248"/>
    </ligandPart>
</feature>
<dbReference type="CDD" id="cd11065">
    <property type="entry name" value="CYP64-like"/>
    <property type="match status" value="1"/>
</dbReference>
<dbReference type="GO" id="GO:0020037">
    <property type="term" value="F:heme binding"/>
    <property type="evidence" value="ECO:0007669"/>
    <property type="project" value="InterPro"/>
</dbReference>
<keyword evidence="6" id="KW-0560">Oxidoreductase</keyword>
<evidence type="ECO:0000256" key="9">
    <source>
        <dbReference type="PIRSR" id="PIRSR602401-1"/>
    </source>
</evidence>
<feature type="domain" description="F-box" evidence="11">
    <location>
        <begin position="4"/>
        <end position="50"/>
    </location>
</feature>
<dbReference type="PROSITE" id="PS00086">
    <property type="entry name" value="CYTOCHROME_P450"/>
    <property type="match status" value="1"/>
</dbReference>
<reference evidence="12" key="1">
    <citation type="journal article" date="2021" name="New Phytol.">
        <title>Evolutionary innovations through gain and loss of genes in the ectomycorrhizal Boletales.</title>
        <authorList>
            <person name="Wu G."/>
            <person name="Miyauchi S."/>
            <person name="Morin E."/>
            <person name="Kuo A."/>
            <person name="Drula E."/>
            <person name="Varga T."/>
            <person name="Kohler A."/>
            <person name="Feng B."/>
            <person name="Cao Y."/>
            <person name="Lipzen A."/>
            <person name="Daum C."/>
            <person name="Hundley H."/>
            <person name="Pangilinan J."/>
            <person name="Johnson J."/>
            <person name="Barry K."/>
            <person name="LaButti K."/>
            <person name="Ng V."/>
            <person name="Ahrendt S."/>
            <person name="Min B."/>
            <person name="Choi I.G."/>
            <person name="Park H."/>
            <person name="Plett J.M."/>
            <person name="Magnuson J."/>
            <person name="Spatafora J.W."/>
            <person name="Nagy L.G."/>
            <person name="Henrissat B."/>
            <person name="Grigoriev I.V."/>
            <person name="Yang Z.L."/>
            <person name="Xu J."/>
            <person name="Martin F.M."/>
        </authorList>
    </citation>
    <scope>NUCLEOTIDE SEQUENCE</scope>
    <source>
        <strain evidence="12">KKN 215</strain>
    </source>
</reference>
<comment type="pathway">
    <text evidence="2">Secondary metabolite biosynthesis.</text>
</comment>
<dbReference type="OrthoDB" id="722566at2759"/>
<comment type="similarity">
    <text evidence="3">Belongs to the cytochrome P450 family.</text>
</comment>